<dbReference type="InterPro" id="IPR015943">
    <property type="entry name" value="WD40/YVTN_repeat-like_dom_sf"/>
</dbReference>
<dbReference type="Proteomes" id="UP000186040">
    <property type="component" value="Unassembled WGS sequence"/>
</dbReference>
<dbReference type="OrthoDB" id="9790815at2"/>
<dbReference type="InterPro" id="IPR011045">
    <property type="entry name" value="N2O_reductase_N"/>
</dbReference>
<dbReference type="GO" id="GO:0017057">
    <property type="term" value="F:6-phosphogluconolactonase activity"/>
    <property type="evidence" value="ECO:0007669"/>
    <property type="project" value="TreeGrafter"/>
</dbReference>
<dbReference type="InterPro" id="IPR050282">
    <property type="entry name" value="Cycloisomerase_2"/>
</dbReference>
<evidence type="ECO:0000313" key="2">
    <source>
        <dbReference type="EMBL" id="OLR92059.1"/>
    </source>
</evidence>
<evidence type="ECO:0008006" key="4">
    <source>
        <dbReference type="Google" id="ProtNLM"/>
    </source>
</evidence>
<protein>
    <recommendedName>
        <fullName evidence="4">3-carboxymuconate cyclase</fullName>
    </recommendedName>
</protein>
<reference evidence="2 3" key="1">
    <citation type="submission" date="2016-10" db="EMBL/GenBank/DDBJ databases">
        <title>The Draft Genome Sequence of Actinokineospora bangkokensis 44EHWT reveals the biosynthetic pathway of antifungal compounds Thailandins with unusual extender unit butylmalonyl-CoA.</title>
        <authorList>
            <person name="Greule A."/>
            <person name="Intra B."/>
            <person name="Flemming S."/>
            <person name="Rommel M.G."/>
            <person name="Panbangred W."/>
            <person name="Bechthold A."/>
        </authorList>
    </citation>
    <scope>NUCLEOTIDE SEQUENCE [LARGE SCALE GENOMIC DNA]</scope>
    <source>
        <strain evidence="2 3">44EHW</strain>
    </source>
</reference>
<dbReference type="Gene3D" id="2.130.10.10">
    <property type="entry name" value="YVTN repeat-like/Quinoprotein amine dehydrogenase"/>
    <property type="match status" value="1"/>
</dbReference>
<gene>
    <name evidence="2" type="ORF">BJP25_22145</name>
</gene>
<dbReference type="Pfam" id="PF10282">
    <property type="entry name" value="Lactonase"/>
    <property type="match status" value="1"/>
</dbReference>
<keyword evidence="3" id="KW-1185">Reference proteome</keyword>
<name>A0A1Q9LJA3_9PSEU</name>
<dbReference type="InterPro" id="IPR019405">
    <property type="entry name" value="Lactonase_7-beta_prop"/>
</dbReference>
<dbReference type="SUPFAM" id="SSF50974">
    <property type="entry name" value="Nitrous oxide reductase, N-terminal domain"/>
    <property type="match status" value="1"/>
</dbReference>
<dbReference type="PANTHER" id="PTHR30344:SF1">
    <property type="entry name" value="6-PHOSPHOGLUCONOLACTONASE"/>
    <property type="match status" value="1"/>
</dbReference>
<evidence type="ECO:0000313" key="3">
    <source>
        <dbReference type="Proteomes" id="UP000186040"/>
    </source>
</evidence>
<dbReference type="EMBL" id="MKQR01000017">
    <property type="protein sequence ID" value="OLR92059.1"/>
    <property type="molecule type" value="Genomic_DNA"/>
</dbReference>
<dbReference type="PANTHER" id="PTHR30344">
    <property type="entry name" value="6-PHOSPHOGLUCONOLACTONASE-RELATED"/>
    <property type="match status" value="1"/>
</dbReference>
<sequence>MRCAYVGTLGGDGLVVADVVDGRWSTARALPEVAEPSWVVGGGGVTYVVNERRAGAVTALDTTNPEKPVVLQERETGGLQPTHATTFAGHLVVAHYLDGTVGAHPLGPDGAIGPRSTGVRHGGARPHAHQVVADPSGRWLVAVDLGADAVLTHRFDGWELVEHARFAVAPGLGPRHLAFHGTRAYVLGEERPELVALDWDPAGGTFTEAWTHALPPGNHPGEIALSPDGRLAYLTLRGDNTIAVVDLHARTTLQQAPAGGDWPRHCLLLDDGQLLVANQRSGTVTRLAVDTAGLLGRAETVLRAAGASVLHLPG</sequence>
<accession>A0A1Q9LJA3</accession>
<dbReference type="STRING" id="1193682.BJP25_22145"/>
<comment type="caution">
    <text evidence="2">The sequence shown here is derived from an EMBL/GenBank/DDBJ whole genome shotgun (WGS) entry which is preliminary data.</text>
</comment>
<evidence type="ECO:0000256" key="1">
    <source>
        <dbReference type="ARBA" id="ARBA00005564"/>
    </source>
</evidence>
<organism evidence="2 3">
    <name type="scientific">Actinokineospora bangkokensis</name>
    <dbReference type="NCBI Taxonomy" id="1193682"/>
    <lineage>
        <taxon>Bacteria</taxon>
        <taxon>Bacillati</taxon>
        <taxon>Actinomycetota</taxon>
        <taxon>Actinomycetes</taxon>
        <taxon>Pseudonocardiales</taxon>
        <taxon>Pseudonocardiaceae</taxon>
        <taxon>Actinokineospora</taxon>
    </lineage>
</organism>
<dbReference type="GO" id="GO:0005829">
    <property type="term" value="C:cytosol"/>
    <property type="evidence" value="ECO:0007669"/>
    <property type="project" value="TreeGrafter"/>
</dbReference>
<proteinExistence type="inferred from homology"/>
<comment type="similarity">
    <text evidence="1">Belongs to the cycloisomerase 2 family.</text>
</comment>
<dbReference type="RefSeq" id="WP_075975944.1">
    <property type="nucleotide sequence ID" value="NZ_MKQR01000017.1"/>
</dbReference>
<dbReference type="AlphaFoldDB" id="A0A1Q9LJA3"/>